<sequence>MSPEFIFGTKSVGAPSPPEKRTGKPRSQSFLIHRPEFSAKGLPLSKTPKPDRKPRYSMLSFQESSENIKTRPIKSTPAKAESQEIVELSLNDISKLQELREIFKEAAANKKFYTVEANTNKSLLIDKHGLLCRIRQIGLATGKRLEELQNEQNLAMEKMKEILEFETNAKSQHKKALELQIEVDKEIQIIQEKQAVVDAELAKAQPAICEAKNASAYTYFARPTHSIKRTQIYTYIQKKKKKAKTDWNELRAYKNPKDVLKTVMTVAVALVKNDSKILCLGTKDKKSTHPPGQDDHWAEIKREINYDLVKKLMSFLDSNAAEDLDPKVVTLIKEILENITYEQAVNASKVAGPVFLWIKSVLFYSELLVEIVPLKDHIWELKERWKDKKDEMALLKSQEIEFADKIQKCRGEMLEMTGYKQSGGYYFL</sequence>
<dbReference type="GO" id="GO:0031122">
    <property type="term" value="P:cytoplasmic microtubule organization"/>
    <property type="evidence" value="ECO:0007669"/>
    <property type="project" value="TreeGrafter"/>
</dbReference>
<dbReference type="InterPro" id="IPR026983">
    <property type="entry name" value="DHC"/>
</dbReference>
<proteinExistence type="predicted"/>
<dbReference type="AlphaFoldDB" id="X6NSF0"/>
<comment type="caution">
    <text evidence="2">The sequence shown here is derived from an EMBL/GenBank/DDBJ whole genome shotgun (WGS) entry which is preliminary data.</text>
</comment>
<dbReference type="PANTHER" id="PTHR10676">
    <property type="entry name" value="DYNEIN HEAVY CHAIN FAMILY PROTEIN"/>
    <property type="match status" value="1"/>
</dbReference>
<gene>
    <name evidence="2" type="ORF">RFI_07906</name>
</gene>
<dbReference type="GO" id="GO:0005881">
    <property type="term" value="C:cytoplasmic microtubule"/>
    <property type="evidence" value="ECO:0007669"/>
    <property type="project" value="TreeGrafter"/>
</dbReference>
<organism evidence="2 3">
    <name type="scientific">Reticulomyxa filosa</name>
    <dbReference type="NCBI Taxonomy" id="46433"/>
    <lineage>
        <taxon>Eukaryota</taxon>
        <taxon>Sar</taxon>
        <taxon>Rhizaria</taxon>
        <taxon>Retaria</taxon>
        <taxon>Foraminifera</taxon>
        <taxon>Monothalamids</taxon>
        <taxon>Reticulomyxidae</taxon>
        <taxon>Reticulomyxa</taxon>
    </lineage>
</organism>
<keyword evidence="3" id="KW-1185">Reference proteome</keyword>
<evidence type="ECO:0000313" key="3">
    <source>
        <dbReference type="Proteomes" id="UP000023152"/>
    </source>
</evidence>
<dbReference type="GO" id="GO:0005938">
    <property type="term" value="C:cell cortex"/>
    <property type="evidence" value="ECO:0007669"/>
    <property type="project" value="TreeGrafter"/>
</dbReference>
<evidence type="ECO:0000256" key="1">
    <source>
        <dbReference type="SAM" id="MobiDB-lite"/>
    </source>
</evidence>
<dbReference type="GO" id="GO:0007018">
    <property type="term" value="P:microtubule-based movement"/>
    <property type="evidence" value="ECO:0007669"/>
    <property type="project" value="InterPro"/>
</dbReference>
<dbReference type="PANTHER" id="PTHR10676:SF314">
    <property type="entry name" value="CYTOPLASMIC DYNEIN 1 HEAVY CHAIN 1"/>
    <property type="match status" value="1"/>
</dbReference>
<dbReference type="GO" id="GO:0045505">
    <property type="term" value="F:dynein intermediate chain binding"/>
    <property type="evidence" value="ECO:0007669"/>
    <property type="project" value="InterPro"/>
</dbReference>
<protein>
    <recommendedName>
        <fullName evidence="4">Dynein heavy chain coiled coil stalk domain-containing protein</fullName>
    </recommendedName>
</protein>
<accession>X6NSF0</accession>
<dbReference type="EMBL" id="ASPP01006174">
    <property type="protein sequence ID" value="ETO29220.1"/>
    <property type="molecule type" value="Genomic_DNA"/>
</dbReference>
<dbReference type="GO" id="GO:0007052">
    <property type="term" value="P:mitotic spindle organization"/>
    <property type="evidence" value="ECO:0007669"/>
    <property type="project" value="TreeGrafter"/>
</dbReference>
<dbReference type="GO" id="GO:0051959">
    <property type="term" value="F:dynein light intermediate chain binding"/>
    <property type="evidence" value="ECO:0007669"/>
    <property type="project" value="InterPro"/>
</dbReference>
<reference evidence="2 3" key="1">
    <citation type="journal article" date="2013" name="Curr. Biol.">
        <title>The Genome of the Foraminiferan Reticulomyxa filosa.</title>
        <authorList>
            <person name="Glockner G."/>
            <person name="Hulsmann N."/>
            <person name="Schleicher M."/>
            <person name="Noegel A.A."/>
            <person name="Eichinger L."/>
            <person name="Gallinger C."/>
            <person name="Pawlowski J."/>
            <person name="Sierra R."/>
            <person name="Euteneuer U."/>
            <person name="Pillet L."/>
            <person name="Moustafa A."/>
            <person name="Platzer M."/>
            <person name="Groth M."/>
            <person name="Szafranski K."/>
            <person name="Schliwa M."/>
        </authorList>
    </citation>
    <scope>NUCLEOTIDE SEQUENCE [LARGE SCALE GENOMIC DNA]</scope>
</reference>
<dbReference type="GO" id="GO:0005868">
    <property type="term" value="C:cytoplasmic dynein complex"/>
    <property type="evidence" value="ECO:0007669"/>
    <property type="project" value="TreeGrafter"/>
</dbReference>
<dbReference type="Proteomes" id="UP000023152">
    <property type="component" value="Unassembled WGS sequence"/>
</dbReference>
<dbReference type="GO" id="GO:0008569">
    <property type="term" value="F:minus-end-directed microtubule motor activity"/>
    <property type="evidence" value="ECO:0007669"/>
    <property type="project" value="TreeGrafter"/>
</dbReference>
<dbReference type="GO" id="GO:0007097">
    <property type="term" value="P:nuclear migration"/>
    <property type="evidence" value="ECO:0007669"/>
    <property type="project" value="TreeGrafter"/>
</dbReference>
<evidence type="ECO:0000313" key="2">
    <source>
        <dbReference type="EMBL" id="ETO29220.1"/>
    </source>
</evidence>
<feature type="region of interest" description="Disordered" evidence="1">
    <location>
        <begin position="1"/>
        <end position="55"/>
    </location>
</feature>
<evidence type="ECO:0008006" key="4">
    <source>
        <dbReference type="Google" id="ProtNLM"/>
    </source>
</evidence>
<dbReference type="Gene3D" id="1.20.920.20">
    <property type="match status" value="1"/>
</dbReference>
<name>X6NSF0_RETFI</name>